<sequence length="76" mass="8724">MNEYLKNRLSRIHDDLYLSLIVIDYALSNDQISIGLAHELSRLLTQMDRGSHLKQDLKEAEAEAYRLADEGGLIHE</sequence>
<dbReference type="RefSeq" id="WP_003670948.1">
    <property type="nucleotide sequence ID" value="NZ_GG693669.1"/>
</dbReference>
<accession>A0A8D9VX66</accession>
<evidence type="ECO:0000313" key="1">
    <source>
        <dbReference type="EMBL" id="EEI66625.1"/>
    </source>
</evidence>
<proteinExistence type="predicted"/>
<name>A0A8D9VX66_LIMRT</name>
<evidence type="ECO:0000313" key="2">
    <source>
        <dbReference type="Proteomes" id="UP000003419"/>
    </source>
</evidence>
<gene>
    <name evidence="1" type="ORF">HMPREF0534_0052</name>
</gene>
<dbReference type="Proteomes" id="UP000003419">
    <property type="component" value="Unassembled WGS sequence"/>
</dbReference>
<organism evidence="1 2">
    <name type="scientific">Limosilactobacillus reuteri CF48-3A</name>
    <dbReference type="NCBI Taxonomy" id="525341"/>
    <lineage>
        <taxon>Bacteria</taxon>
        <taxon>Bacillati</taxon>
        <taxon>Bacillota</taxon>
        <taxon>Bacilli</taxon>
        <taxon>Lactobacillales</taxon>
        <taxon>Lactobacillaceae</taxon>
        <taxon>Limosilactobacillus</taxon>
    </lineage>
</organism>
<dbReference type="AlphaFoldDB" id="A0A8D9VX66"/>
<protein>
    <submittedName>
        <fullName evidence="1">Uncharacterized protein</fullName>
    </submittedName>
</protein>
<dbReference type="EMBL" id="ACHG01000006">
    <property type="protein sequence ID" value="EEI66625.1"/>
    <property type="molecule type" value="Genomic_DNA"/>
</dbReference>
<comment type="caution">
    <text evidence="1">The sequence shown here is derived from an EMBL/GenBank/DDBJ whole genome shotgun (WGS) entry which is preliminary data.</text>
</comment>
<reference evidence="1 2" key="1">
    <citation type="submission" date="2009-01" db="EMBL/GenBank/DDBJ databases">
        <authorList>
            <person name="Qin X."/>
            <person name="Bachman B."/>
            <person name="Battles P."/>
            <person name="Bell A."/>
            <person name="Bess C."/>
            <person name="Bickham C."/>
            <person name="Chaboub L."/>
            <person name="Chen D."/>
            <person name="Coyle M."/>
            <person name="Deiros D.R."/>
            <person name="Dinh H."/>
            <person name="Forbes L."/>
            <person name="Fowler G."/>
            <person name="Francisco L."/>
            <person name="Fu Q."/>
            <person name="Gubbala S."/>
            <person name="Hale W."/>
            <person name="Han Y."/>
            <person name="Hemphill L."/>
            <person name="Highlander S.K."/>
            <person name="Hirani K."/>
            <person name="Hogues M."/>
            <person name="Jackson L."/>
            <person name="Jakkamsetti A."/>
            <person name="Javaid M."/>
            <person name="Jiang H."/>
            <person name="Korchina V."/>
            <person name="Kovar C."/>
            <person name="Lara F."/>
            <person name="Lee S."/>
            <person name="Mata R."/>
            <person name="Mathew T."/>
            <person name="Moen C."/>
            <person name="Morales K."/>
            <person name="Munidasa M."/>
            <person name="Nazareth L."/>
            <person name="Ngo R."/>
            <person name="Nguyen L."/>
            <person name="Okwuonu G."/>
            <person name="Ongeri F."/>
            <person name="Patil S."/>
            <person name="Petrosino J."/>
            <person name="Pham C."/>
            <person name="Pham P."/>
            <person name="Pu L.-L."/>
            <person name="Puazo M."/>
            <person name="Raj R."/>
            <person name="Reid J."/>
            <person name="Rouhana J."/>
            <person name="Saada N."/>
            <person name="Shang Y."/>
            <person name="Simmons D."/>
            <person name="Thornton R."/>
            <person name="Warren J."/>
            <person name="Weissenberger G."/>
            <person name="Zhang J."/>
            <person name="Zhang L."/>
            <person name="Zhou C."/>
            <person name="Zhu D."/>
            <person name="Muzny D."/>
            <person name="Worley K."/>
            <person name="Gibbs R."/>
        </authorList>
    </citation>
    <scope>NUCLEOTIDE SEQUENCE [LARGE SCALE GENOMIC DNA]</scope>
    <source>
        <strain evidence="1 2">CF48-3A</strain>
    </source>
</reference>